<keyword evidence="1" id="KW-0472">Membrane</keyword>
<feature type="transmembrane region" description="Helical" evidence="1">
    <location>
        <begin position="42"/>
        <end position="65"/>
    </location>
</feature>
<gene>
    <name evidence="3" type="ORF">O3H35_00275</name>
    <name evidence="2" type="ORF">O3H54_06865</name>
</gene>
<dbReference type="RefSeq" id="WP_269221166.1">
    <property type="nucleotide sequence ID" value="NZ_JAPVER010000020.1"/>
</dbReference>
<proteinExistence type="predicted"/>
<reference evidence="3" key="1">
    <citation type="submission" date="2022-12" db="EMBL/GenBank/DDBJ databases">
        <title>Reclassification of two methanogenic archaea species isolated from the Kolyma lowland permafrost.</title>
        <authorList>
            <person name="Trubitsyn V.E."/>
            <person name="Rivkina E.M."/>
            <person name="Shcherbakova V.A."/>
        </authorList>
    </citation>
    <scope>NUCLEOTIDE SEQUENCE</scope>
    <source>
        <strain evidence="2">M2</strain>
        <strain evidence="3">MK4</strain>
    </source>
</reference>
<protein>
    <submittedName>
        <fullName evidence="3">DUF998 domain-containing protein</fullName>
    </submittedName>
</protein>
<name>A0A9E5A3Y7_9EURY</name>
<feature type="transmembrane region" description="Helical" evidence="1">
    <location>
        <begin position="72"/>
        <end position="93"/>
    </location>
</feature>
<dbReference type="EMBL" id="JAPVER010000020">
    <property type="protein sequence ID" value="MCZ3365600.1"/>
    <property type="molecule type" value="Genomic_DNA"/>
</dbReference>
<dbReference type="AlphaFoldDB" id="A0A9E5A3Y7"/>
<dbReference type="Proteomes" id="UP001074446">
    <property type="component" value="Unassembled WGS sequence"/>
</dbReference>
<organism evidence="3">
    <name type="scientific">Methanobacterium veterum</name>
    <dbReference type="NCBI Taxonomy" id="408577"/>
    <lineage>
        <taxon>Archaea</taxon>
        <taxon>Methanobacteriati</taxon>
        <taxon>Methanobacteriota</taxon>
        <taxon>Methanomada group</taxon>
        <taxon>Methanobacteria</taxon>
        <taxon>Methanobacteriales</taxon>
        <taxon>Methanobacteriaceae</taxon>
        <taxon>Methanobacterium</taxon>
    </lineage>
</organism>
<evidence type="ECO:0000313" key="2">
    <source>
        <dbReference type="EMBL" id="MCZ3365600.1"/>
    </source>
</evidence>
<comment type="caution">
    <text evidence="3">The sequence shown here is derived from an EMBL/GenBank/DDBJ whole genome shotgun (WGS) entry which is preliminary data.</text>
</comment>
<evidence type="ECO:0000256" key="1">
    <source>
        <dbReference type="SAM" id="Phobius"/>
    </source>
</evidence>
<keyword evidence="1" id="KW-1133">Transmembrane helix</keyword>
<sequence length="187" mass="20030">MLIIGSIQFMLFVTIAETLYPGYNTGINTLSDLADLPVYEPSATIFNITVFLLGLCLIIASYLIYRKFGRKIFPSLLAISSIGIMGVGIFPGHTGGTHVLFAMTAFIFGSLAVISSFTILRDSLLKYILIVLGAIGFIDILLVIILQNTSPFMALGEGGAERLIAYPVILGLIALGGYLTGSARQES</sequence>
<dbReference type="EMBL" id="JAPVES010000024">
    <property type="protein sequence ID" value="MCZ3371063.1"/>
    <property type="molecule type" value="Genomic_DNA"/>
</dbReference>
<dbReference type="Pfam" id="PF06197">
    <property type="entry name" value="DUF998"/>
    <property type="match status" value="1"/>
</dbReference>
<feature type="transmembrane region" description="Helical" evidence="1">
    <location>
        <begin position="127"/>
        <end position="147"/>
    </location>
</feature>
<keyword evidence="4" id="KW-1185">Reference proteome</keyword>
<accession>A0A9E5A3Y7</accession>
<dbReference type="InterPro" id="IPR009339">
    <property type="entry name" value="DUF998"/>
</dbReference>
<keyword evidence="1" id="KW-0812">Transmembrane</keyword>
<feature type="transmembrane region" description="Helical" evidence="1">
    <location>
        <begin position="99"/>
        <end position="120"/>
    </location>
</feature>
<evidence type="ECO:0000313" key="4">
    <source>
        <dbReference type="Proteomes" id="UP001068021"/>
    </source>
</evidence>
<feature type="transmembrane region" description="Helical" evidence="1">
    <location>
        <begin position="163"/>
        <end position="181"/>
    </location>
</feature>
<dbReference type="Proteomes" id="UP001068021">
    <property type="component" value="Unassembled WGS sequence"/>
</dbReference>
<evidence type="ECO:0000313" key="3">
    <source>
        <dbReference type="EMBL" id="MCZ3371063.1"/>
    </source>
</evidence>